<keyword evidence="2" id="KW-0731">Sigma factor</keyword>
<sequence>MSDESDSLPFTGLMENLRSGNADAARQVFDRFARRLAGLAASRIPAPARARLDPEDVAQSVLRTFFRRHQAGEFRPDHWDALWSLLAVLAVRKCGHKIGHVFAAKRDVRREVSPGGSEGEDSRPEWTPPDTAPSVEEAAILEETLAEVLATLRERERPIVLLRLQGFAIPDVAGQCGCSERTVHRTLETVRTRLQAMTEN</sequence>
<dbReference type="SUPFAM" id="SSF88659">
    <property type="entry name" value="Sigma3 and sigma4 domains of RNA polymerase sigma factors"/>
    <property type="match status" value="1"/>
</dbReference>
<keyword evidence="3" id="KW-0238">DNA-binding</keyword>
<evidence type="ECO:0000256" key="5">
    <source>
        <dbReference type="SAM" id="MobiDB-lite"/>
    </source>
</evidence>
<keyword evidence="7" id="KW-0418">Kinase</keyword>
<evidence type="ECO:0000313" key="7">
    <source>
        <dbReference type="EMBL" id="OWK36597.1"/>
    </source>
</evidence>
<evidence type="ECO:0000256" key="1">
    <source>
        <dbReference type="ARBA" id="ARBA00023015"/>
    </source>
</evidence>
<feature type="region of interest" description="Disordered" evidence="5">
    <location>
        <begin position="110"/>
        <end position="132"/>
    </location>
</feature>
<dbReference type="InterPro" id="IPR036388">
    <property type="entry name" value="WH-like_DNA-bd_sf"/>
</dbReference>
<dbReference type="InterPro" id="IPR013324">
    <property type="entry name" value="RNA_pol_sigma_r3/r4-like"/>
</dbReference>
<evidence type="ECO:0000256" key="2">
    <source>
        <dbReference type="ARBA" id="ARBA00023082"/>
    </source>
</evidence>
<keyword evidence="4" id="KW-0804">Transcription</keyword>
<evidence type="ECO:0000259" key="6">
    <source>
        <dbReference type="Pfam" id="PF07638"/>
    </source>
</evidence>
<evidence type="ECO:0000256" key="3">
    <source>
        <dbReference type="ARBA" id="ARBA00023125"/>
    </source>
</evidence>
<dbReference type="PANTHER" id="PTHR43133">
    <property type="entry name" value="RNA POLYMERASE ECF-TYPE SIGMA FACTO"/>
    <property type="match status" value="1"/>
</dbReference>
<feature type="domain" description="RNA polymerase sigma-70 ECF-like HTH" evidence="6">
    <location>
        <begin position="10"/>
        <end position="196"/>
    </location>
</feature>
<dbReference type="InterPro" id="IPR039425">
    <property type="entry name" value="RNA_pol_sigma-70-like"/>
</dbReference>
<dbReference type="Proteomes" id="UP000214646">
    <property type="component" value="Unassembled WGS sequence"/>
</dbReference>
<dbReference type="Gene3D" id="1.10.1740.10">
    <property type="match status" value="1"/>
</dbReference>
<dbReference type="GO" id="GO:0003677">
    <property type="term" value="F:DNA binding"/>
    <property type="evidence" value="ECO:0007669"/>
    <property type="project" value="UniProtKB-KW"/>
</dbReference>
<proteinExistence type="predicted"/>
<accession>A0A225DKA9</accession>
<dbReference type="GO" id="GO:0016301">
    <property type="term" value="F:kinase activity"/>
    <property type="evidence" value="ECO:0007669"/>
    <property type="project" value="UniProtKB-KW"/>
</dbReference>
<keyword evidence="7" id="KW-0808">Transferase</keyword>
<dbReference type="PANTHER" id="PTHR43133:SF8">
    <property type="entry name" value="RNA POLYMERASE SIGMA FACTOR HI_1459-RELATED"/>
    <property type="match status" value="1"/>
</dbReference>
<dbReference type="EMBL" id="NIDE01000017">
    <property type="protein sequence ID" value="OWK36597.1"/>
    <property type="molecule type" value="Genomic_DNA"/>
</dbReference>
<comment type="caution">
    <text evidence="7">The sequence shown here is derived from an EMBL/GenBank/DDBJ whole genome shotgun (WGS) entry which is preliminary data.</text>
</comment>
<keyword evidence="8" id="KW-1185">Reference proteome</keyword>
<evidence type="ECO:0000313" key="8">
    <source>
        <dbReference type="Proteomes" id="UP000214646"/>
    </source>
</evidence>
<keyword evidence="1" id="KW-0805">Transcription regulation</keyword>
<reference evidence="8" key="1">
    <citation type="submission" date="2017-06" db="EMBL/GenBank/DDBJ databases">
        <title>Genome analysis of Fimbriiglobus ruber SP5, the first member of the order Planctomycetales with confirmed chitinolytic capability.</title>
        <authorList>
            <person name="Ravin N.V."/>
            <person name="Rakitin A.L."/>
            <person name="Ivanova A.A."/>
            <person name="Beletsky A.V."/>
            <person name="Kulichevskaya I.S."/>
            <person name="Mardanov A.V."/>
            <person name="Dedysh S.N."/>
        </authorList>
    </citation>
    <scope>NUCLEOTIDE SEQUENCE [LARGE SCALE GENOMIC DNA]</scope>
    <source>
        <strain evidence="8">SP5</strain>
    </source>
</reference>
<dbReference type="Pfam" id="PF07638">
    <property type="entry name" value="Sigma70_ECF"/>
    <property type="match status" value="1"/>
</dbReference>
<dbReference type="OrthoDB" id="280689at2"/>
<dbReference type="InterPro" id="IPR053812">
    <property type="entry name" value="HTH_Sigma70_ECF-like"/>
</dbReference>
<dbReference type="RefSeq" id="WP_088259580.1">
    <property type="nucleotide sequence ID" value="NZ_NIDE01000017.1"/>
</dbReference>
<dbReference type="AlphaFoldDB" id="A0A225DKA9"/>
<dbReference type="Gene3D" id="1.10.10.10">
    <property type="entry name" value="Winged helix-like DNA-binding domain superfamily/Winged helix DNA-binding domain"/>
    <property type="match status" value="1"/>
</dbReference>
<dbReference type="GO" id="GO:0016987">
    <property type="term" value="F:sigma factor activity"/>
    <property type="evidence" value="ECO:0007669"/>
    <property type="project" value="UniProtKB-KW"/>
</dbReference>
<evidence type="ECO:0000256" key="4">
    <source>
        <dbReference type="ARBA" id="ARBA00023163"/>
    </source>
</evidence>
<gene>
    <name evidence="7" type="ORF">FRUB_09160</name>
</gene>
<name>A0A225DKA9_9BACT</name>
<organism evidence="7 8">
    <name type="scientific">Fimbriiglobus ruber</name>
    <dbReference type="NCBI Taxonomy" id="1908690"/>
    <lineage>
        <taxon>Bacteria</taxon>
        <taxon>Pseudomonadati</taxon>
        <taxon>Planctomycetota</taxon>
        <taxon>Planctomycetia</taxon>
        <taxon>Gemmatales</taxon>
        <taxon>Gemmataceae</taxon>
        <taxon>Fimbriiglobus</taxon>
    </lineage>
</organism>
<protein>
    <submittedName>
        <fullName evidence="7">Serine/threonine-protein kinase Pkn1</fullName>
    </submittedName>
</protein>